<proteinExistence type="predicted"/>
<keyword evidence="2" id="KW-1185">Reference proteome</keyword>
<evidence type="ECO:0000313" key="1">
    <source>
        <dbReference type="EMBL" id="KAJ4453746.1"/>
    </source>
</evidence>
<sequence>MPPPPPGALGGVAPFSVAPHPATLDGAHPVGILGAHEAHPVGCCPAPNPPWMTGHRGHLFLSNNIIGIGQPPIIVPHSTNTAYENGVGLLVFRLQSSFHHSEFIRRSFAGPANFGRKEWGFDHDRNT</sequence>
<accession>A0ABQ8U369</accession>
<evidence type="ECO:0000313" key="2">
    <source>
        <dbReference type="Proteomes" id="UP001141327"/>
    </source>
</evidence>
<protein>
    <submittedName>
        <fullName evidence="1">Uncharacterized protein</fullName>
    </submittedName>
</protein>
<dbReference type="Proteomes" id="UP001141327">
    <property type="component" value="Unassembled WGS sequence"/>
</dbReference>
<organism evidence="1 2">
    <name type="scientific">Paratrimastix pyriformis</name>
    <dbReference type="NCBI Taxonomy" id="342808"/>
    <lineage>
        <taxon>Eukaryota</taxon>
        <taxon>Metamonada</taxon>
        <taxon>Preaxostyla</taxon>
        <taxon>Paratrimastigidae</taxon>
        <taxon>Paratrimastix</taxon>
    </lineage>
</organism>
<reference evidence="1" key="1">
    <citation type="journal article" date="2022" name="bioRxiv">
        <title>Genomics of Preaxostyla Flagellates Illuminates Evolutionary Transitions and the Path Towards Mitochondrial Loss.</title>
        <authorList>
            <person name="Novak L.V.F."/>
            <person name="Treitli S.C."/>
            <person name="Pyrih J."/>
            <person name="Halakuc P."/>
            <person name="Pipaliya S.V."/>
            <person name="Vacek V."/>
            <person name="Brzon O."/>
            <person name="Soukal P."/>
            <person name="Eme L."/>
            <person name="Dacks J.B."/>
            <person name="Karnkowska A."/>
            <person name="Elias M."/>
            <person name="Hampl V."/>
        </authorList>
    </citation>
    <scope>NUCLEOTIDE SEQUENCE</scope>
    <source>
        <strain evidence="1">RCP-MX</strain>
    </source>
</reference>
<dbReference type="EMBL" id="JAPMOS010000220">
    <property type="protein sequence ID" value="KAJ4453746.1"/>
    <property type="molecule type" value="Genomic_DNA"/>
</dbReference>
<name>A0ABQ8U369_9EUKA</name>
<gene>
    <name evidence="1" type="ORF">PAPYR_11701</name>
</gene>
<comment type="caution">
    <text evidence="1">The sequence shown here is derived from an EMBL/GenBank/DDBJ whole genome shotgun (WGS) entry which is preliminary data.</text>
</comment>